<dbReference type="SUPFAM" id="SSF51419">
    <property type="entry name" value="PLP-binding barrel"/>
    <property type="match status" value="1"/>
</dbReference>
<dbReference type="InterPro" id="IPR011078">
    <property type="entry name" value="PyrdxlP_homeostasis"/>
</dbReference>
<comment type="cofactor">
    <cofactor evidence="3">
        <name>pyridoxal 5'-phosphate</name>
        <dbReference type="ChEBI" id="CHEBI:597326"/>
    </cofactor>
</comment>
<dbReference type="HAMAP" id="MF_02087">
    <property type="entry name" value="PLP_homeostasis"/>
    <property type="match status" value="1"/>
</dbReference>
<feature type="domain" description="Alanine racemase N-terminal" evidence="5">
    <location>
        <begin position="31"/>
        <end position="247"/>
    </location>
</feature>
<evidence type="ECO:0000256" key="2">
    <source>
        <dbReference type="HAMAP-Rule" id="MF_02087"/>
    </source>
</evidence>
<accession>A0A542ZX71</accession>
<dbReference type="PANTHER" id="PTHR10146">
    <property type="entry name" value="PROLINE SYNTHETASE CO-TRANSCRIBED BACTERIAL HOMOLOG PROTEIN"/>
    <property type="match status" value="1"/>
</dbReference>
<evidence type="ECO:0000313" key="7">
    <source>
        <dbReference type="Proteomes" id="UP000315389"/>
    </source>
</evidence>
<dbReference type="InterPro" id="IPR001608">
    <property type="entry name" value="Ala_racemase_N"/>
</dbReference>
<dbReference type="RefSeq" id="WP_246046057.1">
    <property type="nucleotide sequence ID" value="NZ_BAAASV010000001.1"/>
</dbReference>
<evidence type="ECO:0000256" key="4">
    <source>
        <dbReference type="RuleBase" id="RU004514"/>
    </source>
</evidence>
<sequence length="249" mass="26069">MTGMTASATIASRVAALTERIHSAATAAGRVPSEVRVLLATKTQDTDGIAQAIDAARAHELSVLVGENRVQELVAKAGYFAGLRTDIHLIGPLQSNKVNAALAALAAATHAAGRACIQTVDSASLARRLASRCQGNAPLDVMIQVNTAMDEFKRGIEPALLPNLAEEIANHPTLRLVGLMTIGPRSRDRDVTTAAFESLRTLRESLIDRGHAHARELSMGMSGDLDLAIAAGATIVRPGTAVFGSRPTV</sequence>
<dbReference type="Pfam" id="PF01168">
    <property type="entry name" value="Ala_racemase_N"/>
    <property type="match status" value="1"/>
</dbReference>
<comment type="caution">
    <text evidence="6">The sequence shown here is derived from an EMBL/GenBank/DDBJ whole genome shotgun (WGS) entry which is preliminary data.</text>
</comment>
<organism evidence="6 7">
    <name type="scientific">Rarobacter faecitabidus</name>
    <dbReference type="NCBI Taxonomy" id="13243"/>
    <lineage>
        <taxon>Bacteria</taxon>
        <taxon>Bacillati</taxon>
        <taxon>Actinomycetota</taxon>
        <taxon>Actinomycetes</taxon>
        <taxon>Micrococcales</taxon>
        <taxon>Rarobacteraceae</taxon>
        <taxon>Rarobacter</taxon>
    </lineage>
</organism>
<evidence type="ECO:0000256" key="1">
    <source>
        <dbReference type="ARBA" id="ARBA00022898"/>
    </source>
</evidence>
<dbReference type="GO" id="GO:0030170">
    <property type="term" value="F:pyridoxal phosphate binding"/>
    <property type="evidence" value="ECO:0007669"/>
    <property type="project" value="UniProtKB-UniRule"/>
</dbReference>
<dbReference type="PANTHER" id="PTHR10146:SF14">
    <property type="entry name" value="PYRIDOXAL PHOSPHATE HOMEOSTASIS PROTEIN"/>
    <property type="match status" value="1"/>
</dbReference>
<reference evidence="6 7" key="1">
    <citation type="submission" date="2019-06" db="EMBL/GenBank/DDBJ databases">
        <title>Sequencing the genomes of 1000 actinobacteria strains.</title>
        <authorList>
            <person name="Klenk H.-P."/>
        </authorList>
    </citation>
    <scope>NUCLEOTIDE SEQUENCE [LARGE SCALE GENOMIC DNA]</scope>
    <source>
        <strain evidence="6 7">DSM 4813</strain>
    </source>
</reference>
<dbReference type="Proteomes" id="UP000315389">
    <property type="component" value="Unassembled WGS sequence"/>
</dbReference>
<keyword evidence="1 2" id="KW-0663">Pyridoxal phosphate</keyword>
<feature type="modified residue" description="N6-(pyridoxal phosphate)lysine" evidence="2 3">
    <location>
        <position position="42"/>
    </location>
</feature>
<dbReference type="Gene3D" id="3.20.20.10">
    <property type="entry name" value="Alanine racemase"/>
    <property type="match status" value="1"/>
</dbReference>
<comment type="similarity">
    <text evidence="2 4">Belongs to the pyridoxal phosphate-binding protein YggS/PROSC family.</text>
</comment>
<dbReference type="EMBL" id="VFOS01000001">
    <property type="protein sequence ID" value="TQL64836.1"/>
    <property type="molecule type" value="Genomic_DNA"/>
</dbReference>
<dbReference type="InterPro" id="IPR029066">
    <property type="entry name" value="PLP-binding_barrel"/>
</dbReference>
<dbReference type="CDD" id="cd00635">
    <property type="entry name" value="PLPDE_III_YBL036c_like"/>
    <property type="match status" value="1"/>
</dbReference>
<comment type="function">
    <text evidence="2">Pyridoxal 5'-phosphate (PLP)-binding protein, which is involved in PLP homeostasis.</text>
</comment>
<dbReference type="NCBIfam" id="TIGR00044">
    <property type="entry name" value="YggS family pyridoxal phosphate-dependent enzyme"/>
    <property type="match status" value="1"/>
</dbReference>
<keyword evidence="7" id="KW-1185">Reference proteome</keyword>
<evidence type="ECO:0000259" key="5">
    <source>
        <dbReference type="Pfam" id="PF01168"/>
    </source>
</evidence>
<name>A0A542ZX71_RARFA</name>
<dbReference type="PIRSF" id="PIRSF004848">
    <property type="entry name" value="YBL036c_PLPDEIII"/>
    <property type="match status" value="1"/>
</dbReference>
<protein>
    <recommendedName>
        <fullName evidence="2">Pyridoxal phosphate homeostasis protein</fullName>
        <shortName evidence="2">PLP homeostasis protein</shortName>
    </recommendedName>
</protein>
<evidence type="ECO:0000313" key="6">
    <source>
        <dbReference type="EMBL" id="TQL64836.1"/>
    </source>
</evidence>
<evidence type="ECO:0000256" key="3">
    <source>
        <dbReference type="PIRSR" id="PIRSR004848-1"/>
    </source>
</evidence>
<dbReference type="AlphaFoldDB" id="A0A542ZX71"/>
<proteinExistence type="inferred from homology"/>
<gene>
    <name evidence="6" type="ORF">FB461_1359</name>
</gene>